<protein>
    <recommendedName>
        <fullName evidence="2">HEPN domain-containing protein</fullName>
    </recommendedName>
</protein>
<dbReference type="InterPro" id="IPR052226">
    <property type="entry name" value="UPF0332_toxin"/>
</dbReference>
<dbReference type="PANTHER" id="PTHR36565">
    <property type="entry name" value="UPF0332 PROTEIN TM_1000"/>
    <property type="match status" value="1"/>
</dbReference>
<dbReference type="AlphaFoldDB" id="A0A0U1L2Z3"/>
<evidence type="ECO:0000313" key="3">
    <source>
        <dbReference type="EMBL" id="CQR73513.1"/>
    </source>
</evidence>
<accession>A0A0U1L2Z3</accession>
<feature type="domain" description="HEPN" evidence="2">
    <location>
        <begin position="4"/>
        <end position="74"/>
    </location>
</feature>
<reference evidence="4" key="1">
    <citation type="submission" date="2015-03" db="EMBL/GenBank/DDBJ databases">
        <authorList>
            <person name="Nijsse Bart"/>
        </authorList>
    </citation>
    <scope>NUCLEOTIDE SEQUENCE [LARGE SCALE GENOMIC DNA]</scope>
</reference>
<evidence type="ECO:0000313" key="4">
    <source>
        <dbReference type="Proteomes" id="UP000049855"/>
    </source>
</evidence>
<proteinExistence type="inferred from homology"/>
<keyword evidence="4" id="KW-1185">Reference proteome</keyword>
<comment type="similarity">
    <text evidence="1">Belongs to the UPF0332 family.</text>
</comment>
<dbReference type="EMBL" id="CTRP01000013">
    <property type="protein sequence ID" value="CQR73513.1"/>
    <property type="molecule type" value="Genomic_DNA"/>
</dbReference>
<organism evidence="3 4">
    <name type="scientific">Sporomusa ovata</name>
    <dbReference type="NCBI Taxonomy" id="2378"/>
    <lineage>
        <taxon>Bacteria</taxon>
        <taxon>Bacillati</taxon>
        <taxon>Bacillota</taxon>
        <taxon>Negativicutes</taxon>
        <taxon>Selenomonadales</taxon>
        <taxon>Sporomusaceae</taxon>
        <taxon>Sporomusa</taxon>
    </lineage>
</organism>
<evidence type="ECO:0000256" key="1">
    <source>
        <dbReference type="ARBA" id="ARBA00038248"/>
    </source>
</evidence>
<evidence type="ECO:0000259" key="2">
    <source>
        <dbReference type="Pfam" id="PF05168"/>
    </source>
</evidence>
<sequence>MALDGFDSKKHSTIIGYFNQHYVATGKIAVVYNKYLSNAFQIRNQSDYNDFYVVSRDEAKRQLDNAIAFIQERVKD</sequence>
<dbReference type="Gene3D" id="1.20.120.330">
    <property type="entry name" value="Nucleotidyltransferases domain 2"/>
    <property type="match status" value="1"/>
</dbReference>
<gene>
    <name evidence="3" type="ORF">SpAn4DRAFT_5174</name>
</gene>
<name>A0A0U1L2Z3_9FIRM</name>
<dbReference type="InterPro" id="IPR007842">
    <property type="entry name" value="HEPN_dom"/>
</dbReference>
<dbReference type="Proteomes" id="UP000049855">
    <property type="component" value="Unassembled WGS sequence"/>
</dbReference>
<dbReference type="PANTHER" id="PTHR36565:SF5">
    <property type="entry name" value="TOXIN MJ0605-RELATED"/>
    <property type="match status" value="1"/>
</dbReference>
<dbReference type="Pfam" id="PF05168">
    <property type="entry name" value="HEPN"/>
    <property type="match status" value="1"/>
</dbReference>